<accession>A0ABQ3KAZ0</accession>
<dbReference type="EMBL" id="BNAW01000008">
    <property type="protein sequence ID" value="GHG08991.1"/>
    <property type="molecule type" value="Genomic_DNA"/>
</dbReference>
<feature type="transmembrane region" description="Helical" evidence="1">
    <location>
        <begin position="70"/>
        <end position="90"/>
    </location>
</feature>
<feature type="transmembrane region" description="Helical" evidence="1">
    <location>
        <begin position="6"/>
        <end position="25"/>
    </location>
</feature>
<protein>
    <recommendedName>
        <fullName evidence="4">Integral membrane protein</fullName>
    </recommendedName>
</protein>
<evidence type="ECO:0000313" key="2">
    <source>
        <dbReference type="EMBL" id="GHG08991.1"/>
    </source>
</evidence>
<feature type="transmembrane region" description="Helical" evidence="1">
    <location>
        <begin position="143"/>
        <end position="164"/>
    </location>
</feature>
<keyword evidence="1" id="KW-0472">Membrane</keyword>
<reference evidence="3" key="1">
    <citation type="journal article" date="2019" name="Int. J. Syst. Evol. Microbiol.">
        <title>The Global Catalogue of Microorganisms (GCM) 10K type strain sequencing project: providing services to taxonomists for standard genome sequencing and annotation.</title>
        <authorList>
            <consortium name="The Broad Institute Genomics Platform"/>
            <consortium name="The Broad Institute Genome Sequencing Center for Infectious Disease"/>
            <person name="Wu L."/>
            <person name="Ma J."/>
        </authorList>
    </citation>
    <scope>NUCLEOTIDE SEQUENCE [LARGE SCALE GENOMIC DNA]</scope>
    <source>
        <strain evidence="3">CGMCC 4.7680</strain>
    </source>
</reference>
<feature type="transmembrane region" description="Helical" evidence="1">
    <location>
        <begin position="37"/>
        <end position="58"/>
    </location>
</feature>
<evidence type="ECO:0000313" key="3">
    <source>
        <dbReference type="Proteomes" id="UP000649955"/>
    </source>
</evidence>
<sequence>MLDAVSLLWLGAAAAGVGEAVRKAVVNRGSGYALSRHFLTTGIACMALSLAAGAPVTLDWIDRLTGLHNAAVVAQNVLAMLAMVFTAGFLHTLGQLRLPMPAVVTIFVVCAAGMVTLYAVAGAHTSFFASPRNPAWPSQLYSAIYLGYLVGWLALLLLGLTVVARGEVAGVRGGVALAQLGVAVSLVGLSWRLGVVLRLLVDPHHPPRGAHFGVFTDGAGLVLFVAGSLFAAATRRLFDWLDRRRTQRRDAAIESLWKRLRVLLAHRRPLPLSLIQKLVEIEDALLVVEQLIDDRIRRAIRDELHTLALYVYVPPGAATAVDIEIAIAAVVAHLSHPSAEHLSGADGEDAESRAWWPETERLHVDDVARTRWLAEVGDALTHRRVQRMAARISAAHRRLGEAGLPSW</sequence>
<keyword evidence="1" id="KW-0812">Transmembrane</keyword>
<feature type="transmembrane region" description="Helical" evidence="1">
    <location>
        <begin position="176"/>
        <end position="201"/>
    </location>
</feature>
<evidence type="ECO:0008006" key="4">
    <source>
        <dbReference type="Google" id="ProtNLM"/>
    </source>
</evidence>
<evidence type="ECO:0000256" key="1">
    <source>
        <dbReference type="SAM" id="Phobius"/>
    </source>
</evidence>
<name>A0ABQ3KAZ0_9PSEU</name>
<comment type="caution">
    <text evidence="2">The sequence shown here is derived from an EMBL/GenBank/DDBJ whole genome shotgun (WGS) entry which is preliminary data.</text>
</comment>
<gene>
    <name evidence="2" type="ORF">GCM10017567_27360</name>
</gene>
<keyword evidence="3" id="KW-1185">Reference proteome</keyword>
<keyword evidence="1" id="KW-1133">Transmembrane helix</keyword>
<feature type="transmembrane region" description="Helical" evidence="1">
    <location>
        <begin position="102"/>
        <end position="123"/>
    </location>
</feature>
<dbReference type="RefSeq" id="WP_191309867.1">
    <property type="nucleotide sequence ID" value="NZ_BNAW01000008.1"/>
</dbReference>
<dbReference type="Proteomes" id="UP000649955">
    <property type="component" value="Unassembled WGS sequence"/>
</dbReference>
<proteinExistence type="predicted"/>
<organism evidence="2 3">
    <name type="scientific">Amycolatopsis bullii</name>
    <dbReference type="NCBI Taxonomy" id="941987"/>
    <lineage>
        <taxon>Bacteria</taxon>
        <taxon>Bacillati</taxon>
        <taxon>Actinomycetota</taxon>
        <taxon>Actinomycetes</taxon>
        <taxon>Pseudonocardiales</taxon>
        <taxon>Pseudonocardiaceae</taxon>
        <taxon>Amycolatopsis</taxon>
    </lineage>
</organism>
<feature type="transmembrane region" description="Helical" evidence="1">
    <location>
        <begin position="221"/>
        <end position="238"/>
    </location>
</feature>